<evidence type="ECO:0000256" key="1">
    <source>
        <dbReference type="SAM" id="MobiDB-lite"/>
    </source>
</evidence>
<gene>
    <name evidence="3" type="ORF">HO133_001885</name>
</gene>
<dbReference type="AlphaFoldDB" id="A0A8H6FB28"/>
<organism evidence="3 4">
    <name type="scientific">Letharia lupina</name>
    <dbReference type="NCBI Taxonomy" id="560253"/>
    <lineage>
        <taxon>Eukaryota</taxon>
        <taxon>Fungi</taxon>
        <taxon>Dikarya</taxon>
        <taxon>Ascomycota</taxon>
        <taxon>Pezizomycotina</taxon>
        <taxon>Lecanoromycetes</taxon>
        <taxon>OSLEUM clade</taxon>
        <taxon>Lecanoromycetidae</taxon>
        <taxon>Lecanorales</taxon>
        <taxon>Lecanorineae</taxon>
        <taxon>Parmeliaceae</taxon>
        <taxon>Letharia</taxon>
    </lineage>
</organism>
<accession>A0A8H6FB28</accession>
<feature type="transmembrane region" description="Helical" evidence="2">
    <location>
        <begin position="217"/>
        <end position="238"/>
    </location>
</feature>
<feature type="transmembrane region" description="Helical" evidence="2">
    <location>
        <begin position="245"/>
        <end position="267"/>
    </location>
</feature>
<dbReference type="Proteomes" id="UP000593566">
    <property type="component" value="Unassembled WGS sequence"/>
</dbReference>
<dbReference type="EMBL" id="JACCJB010000013">
    <property type="protein sequence ID" value="KAF6221917.1"/>
    <property type="molecule type" value="Genomic_DNA"/>
</dbReference>
<feature type="compositionally biased region" description="Polar residues" evidence="1">
    <location>
        <begin position="342"/>
        <end position="379"/>
    </location>
</feature>
<evidence type="ECO:0000313" key="4">
    <source>
        <dbReference type="Proteomes" id="UP000593566"/>
    </source>
</evidence>
<feature type="region of interest" description="Disordered" evidence="1">
    <location>
        <begin position="342"/>
        <end position="387"/>
    </location>
</feature>
<evidence type="ECO:0000256" key="2">
    <source>
        <dbReference type="SAM" id="Phobius"/>
    </source>
</evidence>
<name>A0A8H6FB28_9LECA</name>
<evidence type="ECO:0000313" key="3">
    <source>
        <dbReference type="EMBL" id="KAF6221917.1"/>
    </source>
</evidence>
<reference evidence="3 4" key="1">
    <citation type="journal article" date="2020" name="Genomics">
        <title>Complete, high-quality genomes from long-read metagenomic sequencing of two wolf lichen thalli reveals enigmatic genome architecture.</title>
        <authorList>
            <person name="McKenzie S.K."/>
            <person name="Walston R.F."/>
            <person name="Allen J.L."/>
        </authorList>
    </citation>
    <scope>NUCLEOTIDE SEQUENCE [LARGE SCALE GENOMIC DNA]</scope>
    <source>
        <strain evidence="3">WasteWater1</strain>
    </source>
</reference>
<dbReference type="RefSeq" id="XP_037151352.1">
    <property type="nucleotide sequence ID" value="XM_037292813.1"/>
</dbReference>
<keyword evidence="2" id="KW-1133">Transmembrane helix</keyword>
<comment type="caution">
    <text evidence="3">The sequence shown here is derived from an EMBL/GenBank/DDBJ whole genome shotgun (WGS) entry which is preliminary data.</text>
</comment>
<keyword evidence="4" id="KW-1185">Reference proteome</keyword>
<sequence length="387" mass="42827">MTPGEEHLGGRFWLMSQLYAYFNPYTPIYPVNEELLVRRRGWLTLKIVRSDPESFSLLRIPPPVFAQPSAYPRTIIIYTIRTSHSVFAFVSETKTKFLLWLCEICDPHSQSKNASGNRTLYIKGTKTSLPLINPSPKAPASVTKSMTTMNTSASYLQVPARGRGLALGFRIVILVLDFVTLVALSISLGLYHKWIPSTSYPTTALKPSKHTDWTDPIVLAAVLVSFMWTSFITIRPAWTSKALHLGYYVAFEVICLVWLLACTIPALTLRESGFKDLVAISNTCDMGSVTLMNGDKVPWVCMPHLNTLKKLQVATYSVACAVAVLHFTLFALACHSKTHLPQASAPSHSIDNTPNQQTIAHETQDPTTRGSESDSTSPPRTVAVAEI</sequence>
<keyword evidence="2" id="KW-0472">Membrane</keyword>
<feature type="transmembrane region" description="Helical" evidence="2">
    <location>
        <begin position="171"/>
        <end position="191"/>
    </location>
</feature>
<protein>
    <recommendedName>
        <fullName evidence="5">MARVEL domain-containing protein</fullName>
    </recommendedName>
</protein>
<evidence type="ECO:0008006" key="5">
    <source>
        <dbReference type="Google" id="ProtNLM"/>
    </source>
</evidence>
<dbReference type="GeneID" id="59330299"/>
<proteinExistence type="predicted"/>
<feature type="transmembrane region" description="Helical" evidence="2">
    <location>
        <begin position="313"/>
        <end position="334"/>
    </location>
</feature>
<keyword evidence="2" id="KW-0812">Transmembrane</keyword>